<evidence type="ECO:0000313" key="2">
    <source>
        <dbReference type="Proteomes" id="UP000239089"/>
    </source>
</evidence>
<gene>
    <name evidence="1" type="ORF">CCR94_22160</name>
</gene>
<dbReference type="AlphaFoldDB" id="A0A2S6MVG9"/>
<organism evidence="1 2">
    <name type="scientific">Rhodoblastus sphagnicola</name>
    <dbReference type="NCBI Taxonomy" id="333368"/>
    <lineage>
        <taxon>Bacteria</taxon>
        <taxon>Pseudomonadati</taxon>
        <taxon>Pseudomonadota</taxon>
        <taxon>Alphaproteobacteria</taxon>
        <taxon>Hyphomicrobiales</taxon>
        <taxon>Rhodoblastaceae</taxon>
        <taxon>Rhodoblastus</taxon>
    </lineage>
</organism>
<sequence length="68" mass="7659">MSNADEKRVQKLAERKGFHLEKAGHGNSHGRFYIMNVAEGARMRSGAADHEYSFSLEEAEAWLSAYSK</sequence>
<evidence type="ECO:0000313" key="1">
    <source>
        <dbReference type="EMBL" id="PPQ26352.1"/>
    </source>
</evidence>
<proteinExistence type="predicted"/>
<keyword evidence="2" id="KW-1185">Reference proteome</keyword>
<protein>
    <submittedName>
        <fullName evidence="1">Uncharacterized protein</fullName>
    </submittedName>
</protein>
<dbReference type="OrthoDB" id="8453855at2"/>
<comment type="caution">
    <text evidence="1">The sequence shown here is derived from an EMBL/GenBank/DDBJ whole genome shotgun (WGS) entry which is preliminary data.</text>
</comment>
<name>A0A2S6MVG9_9HYPH</name>
<dbReference type="EMBL" id="NHSJ01000134">
    <property type="protein sequence ID" value="PPQ26352.1"/>
    <property type="molecule type" value="Genomic_DNA"/>
</dbReference>
<accession>A0A2S6MVG9</accession>
<dbReference type="RefSeq" id="WP_104510469.1">
    <property type="nucleotide sequence ID" value="NZ_JACIGC010000004.1"/>
</dbReference>
<dbReference type="Proteomes" id="UP000239089">
    <property type="component" value="Unassembled WGS sequence"/>
</dbReference>
<reference evidence="1 2" key="1">
    <citation type="journal article" date="2018" name="Arch. Microbiol.">
        <title>New insights into the metabolic potential of the phototrophic purple bacterium Rhodopila globiformis DSM 161(T) from its draft genome sequence and evidence for a vanadium-dependent nitrogenase.</title>
        <authorList>
            <person name="Imhoff J.F."/>
            <person name="Rahn T."/>
            <person name="Kunzel S."/>
            <person name="Neulinger S.C."/>
        </authorList>
    </citation>
    <scope>NUCLEOTIDE SEQUENCE [LARGE SCALE GENOMIC DNA]</scope>
    <source>
        <strain evidence="1 2">DSM 16996</strain>
    </source>
</reference>